<keyword evidence="5 7" id="KW-0472">Membrane</keyword>
<evidence type="ECO:0000313" key="10">
    <source>
        <dbReference type="Proteomes" id="UP000247416"/>
    </source>
</evidence>
<evidence type="ECO:0000256" key="6">
    <source>
        <dbReference type="SAM" id="MobiDB-lite"/>
    </source>
</evidence>
<dbReference type="InterPro" id="IPR027469">
    <property type="entry name" value="Cation_efflux_TMD_sf"/>
</dbReference>
<dbReference type="GO" id="GO:0016020">
    <property type="term" value="C:membrane"/>
    <property type="evidence" value="ECO:0007669"/>
    <property type="project" value="UniProtKB-SubCell"/>
</dbReference>
<dbReference type="InterPro" id="IPR002524">
    <property type="entry name" value="Cation_efflux"/>
</dbReference>
<feature type="transmembrane region" description="Helical" evidence="7">
    <location>
        <begin position="16"/>
        <end position="36"/>
    </location>
</feature>
<feature type="compositionally biased region" description="Basic and acidic residues" evidence="6">
    <location>
        <begin position="313"/>
        <end position="336"/>
    </location>
</feature>
<dbReference type="Gene3D" id="3.30.70.1350">
    <property type="entry name" value="Cation efflux protein, cytoplasmic domain"/>
    <property type="match status" value="1"/>
</dbReference>
<accession>A0A318TFJ9</accession>
<dbReference type="InterPro" id="IPR036837">
    <property type="entry name" value="Cation_efflux_CTD_sf"/>
</dbReference>
<dbReference type="Proteomes" id="UP000247416">
    <property type="component" value="Unassembled WGS sequence"/>
</dbReference>
<proteinExistence type="predicted"/>
<feature type="domain" description="Cation efflux protein transmembrane" evidence="8">
    <location>
        <begin position="16"/>
        <end position="226"/>
    </location>
</feature>
<evidence type="ECO:0000256" key="2">
    <source>
        <dbReference type="ARBA" id="ARBA00022448"/>
    </source>
</evidence>
<keyword evidence="3 7" id="KW-0812">Transmembrane</keyword>
<keyword evidence="2" id="KW-0813">Transport</keyword>
<dbReference type="OrthoDB" id="9806522at2"/>
<evidence type="ECO:0000256" key="7">
    <source>
        <dbReference type="SAM" id="Phobius"/>
    </source>
</evidence>
<dbReference type="Pfam" id="PF01545">
    <property type="entry name" value="Cation_efflux"/>
    <property type="match status" value="1"/>
</dbReference>
<comment type="caution">
    <text evidence="9">The sequence shown here is derived from an EMBL/GenBank/DDBJ whole genome shotgun (WGS) entry which is preliminary data.</text>
</comment>
<organism evidence="9 10">
    <name type="scientific">Ureibacillus chungkukjangi</name>
    <dbReference type="NCBI Taxonomy" id="1202712"/>
    <lineage>
        <taxon>Bacteria</taxon>
        <taxon>Bacillati</taxon>
        <taxon>Bacillota</taxon>
        <taxon>Bacilli</taxon>
        <taxon>Bacillales</taxon>
        <taxon>Caryophanaceae</taxon>
        <taxon>Ureibacillus</taxon>
    </lineage>
</organism>
<name>A0A318TFJ9_9BACL</name>
<keyword evidence="10" id="KW-1185">Reference proteome</keyword>
<protein>
    <submittedName>
        <fullName evidence="9">Cation diffusion facilitator family transporter</fullName>
    </submittedName>
</protein>
<dbReference type="GO" id="GO:0006829">
    <property type="term" value="P:zinc ion transport"/>
    <property type="evidence" value="ECO:0007669"/>
    <property type="project" value="InterPro"/>
</dbReference>
<evidence type="ECO:0000259" key="8">
    <source>
        <dbReference type="Pfam" id="PF01545"/>
    </source>
</evidence>
<evidence type="ECO:0000256" key="4">
    <source>
        <dbReference type="ARBA" id="ARBA00022989"/>
    </source>
</evidence>
<evidence type="ECO:0000256" key="5">
    <source>
        <dbReference type="ARBA" id="ARBA00023136"/>
    </source>
</evidence>
<reference evidence="9 10" key="1">
    <citation type="submission" date="2018-06" db="EMBL/GenBank/DDBJ databases">
        <title>Genomic Encyclopedia of Archaeal and Bacterial Type Strains, Phase II (KMG-II): from individual species to whole genera.</title>
        <authorList>
            <person name="Goeker M."/>
        </authorList>
    </citation>
    <scope>NUCLEOTIDE SEQUENCE [LARGE SCALE GENOMIC DNA]</scope>
    <source>
        <strain evidence="9 10">KACC 16626</strain>
    </source>
</reference>
<dbReference type="GO" id="GO:0008324">
    <property type="term" value="F:monoatomic cation transmembrane transporter activity"/>
    <property type="evidence" value="ECO:0007669"/>
    <property type="project" value="InterPro"/>
</dbReference>
<feature type="transmembrane region" description="Helical" evidence="7">
    <location>
        <begin position="76"/>
        <end position="97"/>
    </location>
</feature>
<dbReference type="InterPro" id="IPR040177">
    <property type="entry name" value="SLC30A9"/>
</dbReference>
<comment type="subcellular location">
    <subcellularLocation>
        <location evidence="1">Membrane</location>
        <topology evidence="1">Multi-pass membrane protein</topology>
    </subcellularLocation>
</comment>
<dbReference type="InterPro" id="IPR058533">
    <property type="entry name" value="Cation_efflux_TM"/>
</dbReference>
<feature type="transmembrane region" description="Helical" evidence="7">
    <location>
        <begin position="204"/>
        <end position="223"/>
    </location>
</feature>
<dbReference type="PANTHER" id="PTHR13414:SF9">
    <property type="entry name" value="PROTON-COUPLED ZINC ANTIPORTER SLC30A9, MITOCHONDRIAL"/>
    <property type="match status" value="1"/>
</dbReference>
<dbReference type="Gene3D" id="1.20.1510.10">
    <property type="entry name" value="Cation efflux protein transmembrane domain"/>
    <property type="match status" value="1"/>
</dbReference>
<dbReference type="NCBIfam" id="TIGR01297">
    <property type="entry name" value="CDF"/>
    <property type="match status" value="1"/>
</dbReference>
<dbReference type="SUPFAM" id="SSF161111">
    <property type="entry name" value="Cation efflux protein transmembrane domain-like"/>
    <property type="match status" value="1"/>
</dbReference>
<dbReference type="RefSeq" id="WP_107936810.1">
    <property type="nucleotide sequence ID" value="NZ_CP085009.1"/>
</dbReference>
<feature type="transmembrane region" description="Helical" evidence="7">
    <location>
        <begin position="178"/>
        <end position="198"/>
    </location>
</feature>
<gene>
    <name evidence="9" type="ORF">BJ095_1284</name>
</gene>
<dbReference type="EMBL" id="QJTJ01000028">
    <property type="protein sequence ID" value="PYF03701.1"/>
    <property type="molecule type" value="Genomic_DNA"/>
</dbReference>
<dbReference type="AlphaFoldDB" id="A0A318TFJ9"/>
<dbReference type="SUPFAM" id="SSF160240">
    <property type="entry name" value="Cation efflux protein cytoplasmic domain-like"/>
    <property type="match status" value="1"/>
</dbReference>
<dbReference type="PANTHER" id="PTHR13414">
    <property type="entry name" value="HUEL-CATION TRANSPORTER"/>
    <property type="match status" value="1"/>
</dbReference>
<sequence>MGGLFKLLKEGNKPSLIAACVNLFLGLLKGAAFFFTGNVAMFAEMMHSLGDSANQFFVFIGSALSKKTPTKRFPNGFGRVVNLVCLGAVLIVGILSYETVKEGWHHFRHPVEHSEGILIAIGVLLIGFLLESFVLHKAAKEVLHEAGKEKAGIMSIPKSVAYLKRAKPATKLVWMEDLVATSGNILALLAIVVAYFTGFYALEGLVSMIIGFMMFYVVGRVFLDNARGAIGETDEEMHVHIGNLVMEDPHVTDIRRLEVVKEGEFLHVELVAETDPNQSLAYLDDVRDHLIELIMSQKNVTKVTLSFDEEDGKTEWKHSTKDKKILNDEVNKPNNS</sequence>
<keyword evidence="4 7" id="KW-1133">Transmembrane helix</keyword>
<evidence type="ECO:0000256" key="1">
    <source>
        <dbReference type="ARBA" id="ARBA00004141"/>
    </source>
</evidence>
<feature type="region of interest" description="Disordered" evidence="6">
    <location>
        <begin position="310"/>
        <end position="336"/>
    </location>
</feature>
<feature type="transmembrane region" description="Helical" evidence="7">
    <location>
        <begin position="117"/>
        <end position="135"/>
    </location>
</feature>
<evidence type="ECO:0000256" key="3">
    <source>
        <dbReference type="ARBA" id="ARBA00022692"/>
    </source>
</evidence>
<evidence type="ECO:0000313" key="9">
    <source>
        <dbReference type="EMBL" id="PYF03701.1"/>
    </source>
</evidence>